<evidence type="ECO:0000256" key="10">
    <source>
        <dbReference type="SAM" id="Coils"/>
    </source>
</evidence>
<dbReference type="SUPFAM" id="SSF52540">
    <property type="entry name" value="P-loop containing nucleoside triphosphate hydrolases"/>
    <property type="match status" value="2"/>
</dbReference>
<dbReference type="GO" id="GO:0043590">
    <property type="term" value="C:bacterial nucleoid"/>
    <property type="evidence" value="ECO:0007669"/>
    <property type="project" value="TreeGrafter"/>
</dbReference>
<dbReference type="GO" id="GO:0005524">
    <property type="term" value="F:ATP binding"/>
    <property type="evidence" value="ECO:0007669"/>
    <property type="project" value="UniProtKB-KW"/>
</dbReference>
<comment type="function">
    <text evidence="1 9">May be involved in recombinational repair of damaged DNA.</text>
</comment>
<keyword evidence="6" id="KW-0067">ATP-binding</keyword>
<proteinExistence type="inferred from homology"/>
<evidence type="ECO:0000256" key="1">
    <source>
        <dbReference type="ARBA" id="ARBA00003618"/>
    </source>
</evidence>
<dbReference type="GO" id="GO:0006281">
    <property type="term" value="P:DNA repair"/>
    <property type="evidence" value="ECO:0007669"/>
    <property type="project" value="UniProtKB-KW"/>
</dbReference>
<sequence>MLIRLNIKNFALIEEITVEFSEGFNILSGETGAGKSILIDAIDYVLGGKFSKDLIRTGEERTFVEAIFSIDNDNVNHVLDELGIEYDDMLIISRETLLSGKSIIKVNGRSLIITQLKRIREKILDIHGQHQNQSLLQRSSHILYLDNYIGEDIEEPLNKFLNLKEELSKIKEKINKIKGAEDRDKLIDYTKFQIEDIEKGKLKIGEEEDLKEEYNVLNNAEKINNALRISYGLLSQREDGNSILESLSKVISEVSSVENHLEALKEKRELLEGAYFSLEEATRDIRDLGDEIVYDDVRLGKINERIYEINTYKKKYGGSVEEVLAYHKKLKEKYDELINAEEILNELTEKESQILSDMKNVGEKLHEIRQKYSPSLEEKILRELSYVGLDKSRMKIEITLEDNYNERGFDDVSFMISTNPGEPLKPLERVLSGGELSRIMLALKCVFADKDEISTLIFDEIDTGISGAVGQRVGEKMYQVSLGHQVLCITHLPQIAILSDHHYFVSKEVVNDKTYTRIRMLSIEDKINQVASMMGGNGVTEATIQNVKEMLKFAESKKDEIKNL</sequence>
<evidence type="ECO:0000313" key="12">
    <source>
        <dbReference type="EMBL" id="OBY11962.1"/>
    </source>
</evidence>
<evidence type="ECO:0000256" key="5">
    <source>
        <dbReference type="ARBA" id="ARBA00022763"/>
    </source>
</evidence>
<evidence type="ECO:0000256" key="2">
    <source>
        <dbReference type="ARBA" id="ARBA00009441"/>
    </source>
</evidence>
<accession>A0A174TIG9</accession>
<dbReference type="PIRSF" id="PIRSF003128">
    <property type="entry name" value="RecN"/>
    <property type="match status" value="1"/>
</dbReference>
<gene>
    <name evidence="12" type="ORF">CP373A1_03300</name>
</gene>
<keyword evidence="13" id="KW-1185">Reference proteome</keyword>
<dbReference type="Pfam" id="PF02463">
    <property type="entry name" value="SMC_N"/>
    <property type="match status" value="1"/>
</dbReference>
<keyword evidence="7 9" id="KW-0234">DNA repair</keyword>
<name>A0A174TIG9_9CLOT</name>
<keyword evidence="10" id="KW-0175">Coiled coil</keyword>
<dbReference type="Proteomes" id="UP000092714">
    <property type="component" value="Unassembled WGS sequence"/>
</dbReference>
<reference evidence="12 13" key="1">
    <citation type="submission" date="2016-06" db="EMBL/GenBank/DDBJ databases">
        <authorList>
            <person name="Kjaerup R.B."/>
            <person name="Dalgaard T.S."/>
            <person name="Juul-Madsen H.R."/>
        </authorList>
    </citation>
    <scope>NUCLEOTIDE SEQUENCE [LARGE SCALE GENOMIC DNA]</scope>
    <source>
        <strain evidence="12 13">373-A1</strain>
    </source>
</reference>
<comment type="caution">
    <text evidence="12">The sequence shown here is derived from an EMBL/GenBank/DDBJ whole genome shotgun (WGS) entry which is preliminary data.</text>
</comment>
<dbReference type="GO" id="GO:0009432">
    <property type="term" value="P:SOS response"/>
    <property type="evidence" value="ECO:0007669"/>
    <property type="project" value="TreeGrafter"/>
</dbReference>
<evidence type="ECO:0000313" key="13">
    <source>
        <dbReference type="Proteomes" id="UP000092714"/>
    </source>
</evidence>
<evidence type="ECO:0000256" key="4">
    <source>
        <dbReference type="ARBA" id="ARBA00022741"/>
    </source>
</evidence>
<dbReference type="InterPro" id="IPR003395">
    <property type="entry name" value="RecF/RecN/SMC_N"/>
</dbReference>
<evidence type="ECO:0000256" key="8">
    <source>
        <dbReference type="ARBA" id="ARBA00033408"/>
    </source>
</evidence>
<evidence type="ECO:0000256" key="9">
    <source>
        <dbReference type="PIRNR" id="PIRNR003128"/>
    </source>
</evidence>
<evidence type="ECO:0000259" key="11">
    <source>
        <dbReference type="Pfam" id="PF02463"/>
    </source>
</evidence>
<feature type="coiled-coil region" evidence="10">
    <location>
        <begin position="247"/>
        <end position="281"/>
    </location>
</feature>
<dbReference type="AlphaFoldDB" id="A0A174TIG9"/>
<dbReference type="InterPro" id="IPR004604">
    <property type="entry name" value="DNA_recomb/repair_RecN"/>
</dbReference>
<evidence type="ECO:0000256" key="7">
    <source>
        <dbReference type="ARBA" id="ARBA00023204"/>
    </source>
</evidence>
<dbReference type="PANTHER" id="PTHR11059:SF0">
    <property type="entry name" value="DNA REPAIR PROTEIN RECN"/>
    <property type="match status" value="1"/>
</dbReference>
<dbReference type="eggNOG" id="COG0497">
    <property type="taxonomic scope" value="Bacteria"/>
</dbReference>
<dbReference type="CDD" id="cd03241">
    <property type="entry name" value="ABC_RecN"/>
    <property type="match status" value="2"/>
</dbReference>
<dbReference type="Gene3D" id="3.40.50.300">
    <property type="entry name" value="P-loop containing nucleotide triphosphate hydrolases"/>
    <property type="match status" value="2"/>
</dbReference>
<evidence type="ECO:0000256" key="6">
    <source>
        <dbReference type="ARBA" id="ARBA00022840"/>
    </source>
</evidence>
<keyword evidence="5 9" id="KW-0227">DNA damage</keyword>
<keyword evidence="4" id="KW-0547">Nucleotide-binding</keyword>
<dbReference type="FunFam" id="3.40.50.300:FF:000356">
    <property type="entry name" value="DNA repair protein RecN"/>
    <property type="match status" value="1"/>
</dbReference>
<dbReference type="InterPro" id="IPR027417">
    <property type="entry name" value="P-loop_NTPase"/>
</dbReference>
<organism evidence="12 13">
    <name type="scientific">Clostridium paraputrificum</name>
    <dbReference type="NCBI Taxonomy" id="29363"/>
    <lineage>
        <taxon>Bacteria</taxon>
        <taxon>Bacillati</taxon>
        <taxon>Bacillota</taxon>
        <taxon>Clostridia</taxon>
        <taxon>Eubacteriales</taxon>
        <taxon>Clostridiaceae</taxon>
        <taxon>Clostridium</taxon>
    </lineage>
</organism>
<dbReference type="RefSeq" id="WP_055183884.1">
    <property type="nucleotide sequence ID" value="NZ_CABJAZ010000002.1"/>
</dbReference>
<dbReference type="OrthoDB" id="9806954at2"/>
<protein>
    <recommendedName>
        <fullName evidence="3 9">DNA repair protein RecN</fullName>
    </recommendedName>
    <alternativeName>
        <fullName evidence="8 9">Recombination protein N</fullName>
    </alternativeName>
</protein>
<comment type="similarity">
    <text evidence="2 9">Belongs to the RecN family.</text>
</comment>
<dbReference type="PANTHER" id="PTHR11059">
    <property type="entry name" value="DNA REPAIR PROTEIN RECN"/>
    <property type="match status" value="1"/>
</dbReference>
<feature type="domain" description="RecF/RecN/SMC N-terminal" evidence="11">
    <location>
        <begin position="2"/>
        <end position="506"/>
    </location>
</feature>
<dbReference type="NCBIfam" id="TIGR00634">
    <property type="entry name" value="recN"/>
    <property type="match status" value="1"/>
</dbReference>
<evidence type="ECO:0000256" key="3">
    <source>
        <dbReference type="ARBA" id="ARBA00021315"/>
    </source>
</evidence>
<dbReference type="GO" id="GO:0006310">
    <property type="term" value="P:DNA recombination"/>
    <property type="evidence" value="ECO:0007669"/>
    <property type="project" value="InterPro"/>
</dbReference>
<dbReference type="EMBL" id="MAPZ01000010">
    <property type="protein sequence ID" value="OBY11962.1"/>
    <property type="molecule type" value="Genomic_DNA"/>
</dbReference>